<keyword evidence="1" id="KW-0533">Nickel</keyword>
<dbReference type="PANTHER" id="PTHR40068">
    <property type="entry name" value="TRANSCRIPTION REPRESSOR NIAR-RELATED"/>
    <property type="match status" value="1"/>
</dbReference>
<evidence type="ECO:0000259" key="2">
    <source>
        <dbReference type="Pfam" id="PF02829"/>
    </source>
</evidence>
<dbReference type="RefSeq" id="WP_257821497.1">
    <property type="nucleotide sequence ID" value="NZ_JABXYM010000001.1"/>
</dbReference>
<dbReference type="InterPro" id="IPR036388">
    <property type="entry name" value="WH-like_DNA-bd_sf"/>
</dbReference>
<name>A0A9Q4B267_SALAG</name>
<feature type="binding site" evidence="1">
    <location>
        <position position="84"/>
    </location>
    <ligand>
        <name>Ni(2+)</name>
        <dbReference type="ChEBI" id="CHEBI:49786"/>
    </ligand>
</feature>
<feature type="binding site" evidence="1">
    <location>
        <position position="153"/>
    </location>
    <ligand>
        <name>Ni(2+)</name>
        <dbReference type="ChEBI" id="CHEBI:49786"/>
    </ligand>
</feature>
<keyword evidence="1" id="KW-0479">Metal-binding</keyword>
<reference evidence="4" key="1">
    <citation type="submission" date="2020-06" db="EMBL/GenBank/DDBJ databases">
        <title>Insight into the genomes of haloalkaliphilic bacilli from Kenyan soda lakes.</title>
        <authorList>
            <person name="Mwirichia R."/>
            <person name="Villamizar G.C."/>
            <person name="Poehlein A."/>
            <person name="Mugweru J."/>
            <person name="Kipnyargis A."/>
            <person name="Kiplimo D."/>
            <person name="Orwa P."/>
            <person name="Daniel R."/>
        </authorList>
    </citation>
    <scope>NUCLEOTIDE SEQUENCE</scope>
    <source>
        <strain evidence="4">B1096_S55</strain>
    </source>
</reference>
<dbReference type="Gene3D" id="1.10.10.10">
    <property type="entry name" value="Winged helix-like DNA-binding domain superfamily/Winged helix DNA-binding domain"/>
    <property type="match status" value="1"/>
</dbReference>
<feature type="binding site" evidence="1">
    <location>
        <position position="92"/>
    </location>
    <ligand>
        <name>Ni(2+)</name>
        <dbReference type="ChEBI" id="CHEBI:49786"/>
    </ligand>
</feature>
<dbReference type="EMBL" id="JABXYM010000001">
    <property type="protein sequence ID" value="MCR6097043.1"/>
    <property type="molecule type" value="Genomic_DNA"/>
</dbReference>
<proteinExistence type="predicted"/>
<feature type="domain" description="Helix-turn-helix type 11" evidence="3">
    <location>
        <begin position="12"/>
        <end position="65"/>
    </location>
</feature>
<gene>
    <name evidence="4" type="ORF">HXA33_10780</name>
</gene>
<keyword evidence="5" id="KW-1185">Reference proteome</keyword>
<dbReference type="InterPro" id="IPR026043">
    <property type="entry name" value="NadR"/>
</dbReference>
<evidence type="ECO:0000256" key="1">
    <source>
        <dbReference type="PIRSR" id="PIRSR037847-1"/>
    </source>
</evidence>
<dbReference type="PIRSF" id="PIRSF037847">
    <property type="entry name" value="NiaR"/>
    <property type="match status" value="1"/>
</dbReference>
<sequence>MLSKKKWLGEERRTEIMMVLKKRNRPIKGGELADQLNVSRQVIVQDISLLKAKNMPILATSQGYILDNTILSHQGHTQLVACYHPPERAEEELLLLVDQGVRVNDVKVEHPIYGDITANIMVSNRKEVYQFLEKMKQTKASYLSELTNGVHLHTLEANQESDLYDAIEALRQEGFLLTGETK</sequence>
<feature type="domain" description="3H" evidence="2">
    <location>
        <begin position="80"/>
        <end position="176"/>
    </location>
</feature>
<dbReference type="Pfam" id="PF08279">
    <property type="entry name" value="HTH_11"/>
    <property type="match status" value="1"/>
</dbReference>
<accession>A0A9Q4B267</accession>
<dbReference type="Proteomes" id="UP001057753">
    <property type="component" value="Unassembled WGS sequence"/>
</dbReference>
<dbReference type="GO" id="GO:0046872">
    <property type="term" value="F:metal ion binding"/>
    <property type="evidence" value="ECO:0007669"/>
    <property type="project" value="UniProtKB-KW"/>
</dbReference>
<evidence type="ECO:0000313" key="4">
    <source>
        <dbReference type="EMBL" id="MCR6097043.1"/>
    </source>
</evidence>
<evidence type="ECO:0000313" key="5">
    <source>
        <dbReference type="Proteomes" id="UP001057753"/>
    </source>
</evidence>
<feature type="binding site" evidence="1">
    <location>
        <position position="151"/>
    </location>
    <ligand>
        <name>Ni(2+)</name>
        <dbReference type="ChEBI" id="CHEBI:49786"/>
    </ligand>
</feature>
<comment type="caution">
    <text evidence="4">The sequence shown here is derived from an EMBL/GenBank/DDBJ whole genome shotgun (WGS) entry which is preliminary data.</text>
</comment>
<protein>
    <submittedName>
        <fullName evidence="4">Transcription repressor NadR</fullName>
    </submittedName>
</protein>
<dbReference type="SUPFAM" id="SSF46785">
    <property type="entry name" value="Winged helix' DNA-binding domain"/>
    <property type="match status" value="1"/>
</dbReference>
<evidence type="ECO:0000259" key="3">
    <source>
        <dbReference type="Pfam" id="PF08279"/>
    </source>
</evidence>
<dbReference type="InterPro" id="IPR036390">
    <property type="entry name" value="WH_DNA-bd_sf"/>
</dbReference>
<organism evidence="4 5">
    <name type="scientific">Salipaludibacillus agaradhaerens</name>
    <name type="common">Bacillus agaradhaerens</name>
    <dbReference type="NCBI Taxonomy" id="76935"/>
    <lineage>
        <taxon>Bacteria</taxon>
        <taxon>Bacillati</taxon>
        <taxon>Bacillota</taxon>
        <taxon>Bacilli</taxon>
        <taxon>Bacillales</taxon>
        <taxon>Bacillaceae</taxon>
    </lineage>
</organism>
<dbReference type="SUPFAM" id="SSF75500">
    <property type="entry name" value="Putative transcriptional regulator TM1602, C-terminal domain"/>
    <property type="match status" value="1"/>
</dbReference>
<dbReference type="InterPro" id="IPR004173">
    <property type="entry name" value="3H_domain"/>
</dbReference>
<dbReference type="AlphaFoldDB" id="A0A9Q4B267"/>
<dbReference type="InterPro" id="IPR035922">
    <property type="entry name" value="3H_dom_sf"/>
</dbReference>
<dbReference type="Gene3D" id="3.30.1340.20">
    <property type="entry name" value="3H domain"/>
    <property type="match status" value="1"/>
</dbReference>
<dbReference type="InterPro" id="IPR013196">
    <property type="entry name" value="HTH_11"/>
</dbReference>
<dbReference type="Pfam" id="PF02829">
    <property type="entry name" value="3H"/>
    <property type="match status" value="1"/>
</dbReference>
<dbReference type="PANTHER" id="PTHR40068:SF1">
    <property type="entry name" value="TRANSCRIPTION REPRESSOR NIAR-RELATED"/>
    <property type="match status" value="1"/>
</dbReference>